<accession>A0A9X0YA66</accession>
<evidence type="ECO:0000256" key="1">
    <source>
        <dbReference type="SAM" id="MobiDB-lite"/>
    </source>
</evidence>
<keyword evidence="3" id="KW-1185">Reference proteome</keyword>
<dbReference type="RefSeq" id="WP_078733933.1">
    <property type="nucleotide sequence ID" value="NZ_JAFHKI010000132.1"/>
</dbReference>
<proteinExistence type="predicted"/>
<sequence>MSVSFNNRPHVNVEQFSLGNKSVAPAKSTGNSNVQSSGIVTSQAGVRDEKLPVLNNQVMVPGAAFTKLFDMLEQIFSAMREMFMGPKTAPVIVPESNKSVVTPDAHQHSGKPDANKLEVKLQPSVPVPAKSESPIQNLKVGLSQGPKPEIIVTHDAKSNMHVNVSVGHCHCPESADSDAKSKMRLDNKARIQVGPDVNAEDKVEVKAEVTPGVTPDTKPQPMPTVIPDATPKPSPDVPDQELTSPAPAEVQLNSRNWRLNVRNSYRS</sequence>
<gene>
    <name evidence="2" type="ORF">JWR99_07555</name>
</gene>
<name>A0A9X0YA66_9PSED</name>
<evidence type="ECO:0000313" key="2">
    <source>
        <dbReference type="EMBL" id="MBN2975841.1"/>
    </source>
</evidence>
<feature type="compositionally biased region" description="Pro residues" evidence="1">
    <location>
        <begin position="218"/>
        <end position="236"/>
    </location>
</feature>
<feature type="region of interest" description="Disordered" evidence="1">
    <location>
        <begin position="208"/>
        <end position="267"/>
    </location>
</feature>
<evidence type="ECO:0000313" key="3">
    <source>
        <dbReference type="Proteomes" id="UP001154860"/>
    </source>
</evidence>
<comment type="caution">
    <text evidence="2">The sequence shown here is derived from an EMBL/GenBank/DDBJ whole genome shotgun (WGS) entry which is preliminary data.</text>
</comment>
<organism evidence="2 3">
    <name type="scientific">Pseudomonas lactucae</name>
    <dbReference type="NCBI Taxonomy" id="2813360"/>
    <lineage>
        <taxon>Bacteria</taxon>
        <taxon>Pseudomonadati</taxon>
        <taxon>Pseudomonadota</taxon>
        <taxon>Gammaproteobacteria</taxon>
        <taxon>Pseudomonadales</taxon>
        <taxon>Pseudomonadaceae</taxon>
        <taxon>Pseudomonas</taxon>
    </lineage>
</organism>
<reference evidence="2 3" key="1">
    <citation type="journal article" date="2021" name="Int. J. Syst. Evol. Microbiol.">
        <title>Pseudomonas lactucae sp. nov., a pathogen causing bacterial rot of lettuce in Japan.</title>
        <authorList>
            <person name="Sawada H."/>
            <person name="Fujikawa T."/>
            <person name="Satou M."/>
        </authorList>
    </citation>
    <scope>NUCLEOTIDE SEQUENCE [LARGE SCALE GENOMIC DNA]</scope>
    <source>
        <strain evidence="2 3">MAFF 301381</strain>
    </source>
</reference>
<dbReference type="Proteomes" id="UP001154860">
    <property type="component" value="Unassembled WGS sequence"/>
</dbReference>
<dbReference type="AlphaFoldDB" id="A0A9X0YA66"/>
<protein>
    <submittedName>
        <fullName evidence="2">Uncharacterized protein</fullName>
    </submittedName>
</protein>
<dbReference type="EMBL" id="JAFHKJ010000030">
    <property type="protein sequence ID" value="MBN2975841.1"/>
    <property type="molecule type" value="Genomic_DNA"/>
</dbReference>
<feature type="compositionally biased region" description="Polar residues" evidence="1">
    <location>
        <begin position="251"/>
        <end position="267"/>
    </location>
</feature>
<reference evidence="2 3" key="2">
    <citation type="journal article" date="2023" name="Plant Pathol.">
        <title>Dismantling and reorganizing Pseudomonas marginalis sensu#lato.</title>
        <authorList>
            <person name="Sawada H."/>
            <person name="Fujikawa T."/>
            <person name="Satou M."/>
        </authorList>
    </citation>
    <scope>NUCLEOTIDE SEQUENCE [LARGE SCALE GENOMIC DNA]</scope>
    <source>
        <strain evidence="2 3">MAFF 301381</strain>
    </source>
</reference>